<dbReference type="EMBL" id="CABFOC020000005">
    <property type="protein sequence ID" value="CAH0044318.1"/>
    <property type="molecule type" value="Genomic_DNA"/>
</dbReference>
<dbReference type="SUPFAM" id="SSF52283">
    <property type="entry name" value="Formate/glycerate dehydrogenase catalytic domain-like"/>
    <property type="match status" value="1"/>
</dbReference>
<dbReference type="PANTHER" id="PTHR10996:SF264">
    <property type="entry name" value="HYPOTHETICAL D-ISOMER SPECIFIC 2-HYDROXYACID DEHYDROGENASE (EUROFUNG)"/>
    <property type="match status" value="1"/>
</dbReference>
<proteinExistence type="predicted"/>
<dbReference type="PANTHER" id="PTHR10996">
    <property type="entry name" value="2-HYDROXYACID DEHYDROGENASE-RELATED"/>
    <property type="match status" value="1"/>
</dbReference>
<dbReference type="GO" id="GO:0030267">
    <property type="term" value="F:glyoxylate reductase (NADPH) activity"/>
    <property type="evidence" value="ECO:0007669"/>
    <property type="project" value="TreeGrafter"/>
</dbReference>
<evidence type="ECO:0000313" key="4">
    <source>
        <dbReference type="Proteomes" id="UP000775872"/>
    </source>
</evidence>
<feature type="domain" description="D-isomer specific 2-hydroxyacid dehydrogenase catalytic" evidence="2">
    <location>
        <begin position="3"/>
        <end position="208"/>
    </location>
</feature>
<keyword evidence="1" id="KW-0560">Oxidoreductase</keyword>
<evidence type="ECO:0000259" key="2">
    <source>
        <dbReference type="Pfam" id="PF00389"/>
    </source>
</evidence>
<dbReference type="AlphaFoldDB" id="A0A9N9W3R2"/>
<protein>
    <recommendedName>
        <fullName evidence="2">D-isomer specific 2-hydroxyacid dehydrogenase catalytic domain-containing protein</fullName>
    </recommendedName>
</protein>
<name>A0A9N9W3R2_9HYPO</name>
<dbReference type="Pfam" id="PF00389">
    <property type="entry name" value="2-Hacid_dh"/>
    <property type="match status" value="1"/>
</dbReference>
<dbReference type="GO" id="GO:0005829">
    <property type="term" value="C:cytosol"/>
    <property type="evidence" value="ECO:0007669"/>
    <property type="project" value="TreeGrafter"/>
</dbReference>
<keyword evidence="4" id="KW-1185">Reference proteome</keyword>
<dbReference type="InterPro" id="IPR050223">
    <property type="entry name" value="D-isomer_2-hydroxyacid_DH"/>
</dbReference>
<dbReference type="GO" id="GO:0051287">
    <property type="term" value="F:NAD binding"/>
    <property type="evidence" value="ECO:0007669"/>
    <property type="project" value="InterPro"/>
</dbReference>
<reference evidence="3" key="1">
    <citation type="submission" date="2021-10" db="EMBL/GenBank/DDBJ databases">
        <authorList>
            <person name="Piombo E."/>
        </authorList>
    </citation>
    <scope>NUCLEOTIDE SEQUENCE</scope>
</reference>
<dbReference type="InterPro" id="IPR006139">
    <property type="entry name" value="D-isomer_2_OHA_DH_cat_dom"/>
</dbReference>
<evidence type="ECO:0000256" key="1">
    <source>
        <dbReference type="ARBA" id="ARBA00023002"/>
    </source>
</evidence>
<dbReference type="OrthoDB" id="298012at2759"/>
<evidence type="ECO:0000313" key="3">
    <source>
        <dbReference type="EMBL" id="CAH0044318.1"/>
    </source>
</evidence>
<organism evidence="3 4">
    <name type="scientific">Clonostachys solani</name>
    <dbReference type="NCBI Taxonomy" id="160281"/>
    <lineage>
        <taxon>Eukaryota</taxon>
        <taxon>Fungi</taxon>
        <taxon>Dikarya</taxon>
        <taxon>Ascomycota</taxon>
        <taxon>Pezizomycotina</taxon>
        <taxon>Sordariomycetes</taxon>
        <taxon>Hypocreomycetidae</taxon>
        <taxon>Hypocreales</taxon>
        <taxon>Bionectriaceae</taxon>
        <taxon>Clonostachys</taxon>
    </lineage>
</organism>
<dbReference type="Gene3D" id="3.40.50.720">
    <property type="entry name" value="NAD(P)-binding Rossmann-like Domain"/>
    <property type="match status" value="1"/>
</dbReference>
<sequence>AQYILVRGSWVTTDDIDASPNLRAIGKQGVGIDSSACVRRSIQILNTPGANAGTVAELALALAIDCQRRHVVARHCMKRLSPASSATLSTRRHCLRPFLHADAWEDIPHTRVSVIKDLLRDSDIVTPHVPLKSDNKSIASLPQFKLIINMICGAGLDTHEEEAHTKEGYGRLWELGVMSTPNIGSATSDTQTIAGLTTASQSLEFTQNPWPHEIISAGGRT</sequence>
<feature type="non-terminal residue" evidence="3">
    <location>
        <position position="1"/>
    </location>
</feature>
<gene>
    <name evidence="3" type="ORF">CSOL1703_00010058</name>
</gene>
<dbReference type="GO" id="GO:0016618">
    <property type="term" value="F:hydroxypyruvate reductase [NAD(P)H] activity"/>
    <property type="evidence" value="ECO:0007669"/>
    <property type="project" value="TreeGrafter"/>
</dbReference>
<dbReference type="Proteomes" id="UP000775872">
    <property type="component" value="Unassembled WGS sequence"/>
</dbReference>
<comment type="caution">
    <text evidence="3">The sequence shown here is derived from an EMBL/GenBank/DDBJ whole genome shotgun (WGS) entry which is preliminary data.</text>
</comment>
<feature type="non-terminal residue" evidence="3">
    <location>
        <position position="221"/>
    </location>
</feature>
<accession>A0A9N9W3R2</accession>